<proteinExistence type="predicted"/>
<evidence type="ECO:0000313" key="1">
    <source>
        <dbReference type="EMBL" id="GAB0206221.1"/>
    </source>
</evidence>
<organism evidence="1 2">
    <name type="scientific">Grus japonensis</name>
    <name type="common">Japanese crane</name>
    <name type="synonym">Red-crowned crane</name>
    <dbReference type="NCBI Taxonomy" id="30415"/>
    <lineage>
        <taxon>Eukaryota</taxon>
        <taxon>Metazoa</taxon>
        <taxon>Chordata</taxon>
        <taxon>Craniata</taxon>
        <taxon>Vertebrata</taxon>
        <taxon>Euteleostomi</taxon>
        <taxon>Archelosauria</taxon>
        <taxon>Archosauria</taxon>
        <taxon>Dinosauria</taxon>
        <taxon>Saurischia</taxon>
        <taxon>Theropoda</taxon>
        <taxon>Coelurosauria</taxon>
        <taxon>Aves</taxon>
        <taxon>Neognathae</taxon>
        <taxon>Neoaves</taxon>
        <taxon>Gruiformes</taxon>
        <taxon>Gruidae</taxon>
        <taxon>Grus</taxon>
    </lineage>
</organism>
<protein>
    <submittedName>
        <fullName evidence="1">Uncharacterized protein</fullName>
    </submittedName>
</protein>
<sequence length="98" mass="11421">MVTMQVVPLQSMEVNGGADIHLKPVEDPTPEQVDMPRRKLQPMKKSPSMQEQVFWQDLWPMGDPRWSNLFLMDCTPWKGSMLEQFLKNCSPLERWSSS</sequence>
<name>A0ABC9Y9I6_GRUJA</name>
<gene>
    <name evidence="1" type="ORF">GRJ2_003087700</name>
</gene>
<reference evidence="1 2" key="1">
    <citation type="submission" date="2024-06" db="EMBL/GenBank/DDBJ databases">
        <title>The draft genome of Grus japonensis, version 3.</title>
        <authorList>
            <person name="Nabeshima K."/>
            <person name="Suzuki S."/>
            <person name="Onuma M."/>
        </authorList>
    </citation>
    <scope>NUCLEOTIDE SEQUENCE [LARGE SCALE GENOMIC DNA]</scope>
    <source>
        <strain evidence="1 2">451A</strain>
    </source>
</reference>
<evidence type="ECO:0000313" key="2">
    <source>
        <dbReference type="Proteomes" id="UP001623348"/>
    </source>
</evidence>
<comment type="caution">
    <text evidence="1">The sequence shown here is derived from an EMBL/GenBank/DDBJ whole genome shotgun (WGS) entry which is preliminary data.</text>
</comment>
<accession>A0ABC9Y9I6</accession>
<dbReference type="AlphaFoldDB" id="A0ABC9Y9I6"/>
<dbReference type="EMBL" id="BAAFJT010000041">
    <property type="protein sequence ID" value="GAB0206221.1"/>
    <property type="molecule type" value="Genomic_DNA"/>
</dbReference>
<keyword evidence="2" id="KW-1185">Reference proteome</keyword>
<dbReference type="Proteomes" id="UP001623348">
    <property type="component" value="Unassembled WGS sequence"/>
</dbReference>